<reference evidence="11" key="2">
    <citation type="submission" date="2025-09" db="UniProtKB">
        <authorList>
            <consortium name="Ensembl"/>
        </authorList>
    </citation>
    <scope>IDENTIFICATION</scope>
</reference>
<dbReference type="Ensembl" id="ENSOTST00005049073.2">
    <property type="protein sequence ID" value="ENSOTSP00005045134.2"/>
    <property type="gene ID" value="ENSOTSG00005021918.2"/>
</dbReference>
<keyword evidence="5" id="KW-0325">Glycoprotein</keyword>
<dbReference type="GO" id="GO:0050863">
    <property type="term" value="P:regulation of T cell activation"/>
    <property type="evidence" value="ECO:0007669"/>
    <property type="project" value="UniProtKB-ARBA"/>
</dbReference>
<name>A0A8C8G9L8_ONCTS</name>
<dbReference type="SMART" id="SM00409">
    <property type="entry name" value="IG"/>
    <property type="match status" value="1"/>
</dbReference>
<evidence type="ECO:0000256" key="7">
    <source>
        <dbReference type="SAM" id="MobiDB-lite"/>
    </source>
</evidence>
<accession>A0A8C8G9L8</accession>
<evidence type="ECO:0000256" key="6">
    <source>
        <dbReference type="ARBA" id="ARBA00023319"/>
    </source>
</evidence>
<proteinExistence type="predicted"/>
<evidence type="ECO:0000256" key="8">
    <source>
        <dbReference type="SAM" id="Phobius"/>
    </source>
</evidence>
<dbReference type="InterPro" id="IPR050504">
    <property type="entry name" value="IgSF_BTN/MOG"/>
</dbReference>
<evidence type="ECO:0000259" key="10">
    <source>
        <dbReference type="PROSITE" id="PS50835"/>
    </source>
</evidence>
<keyword evidence="8" id="KW-0812">Transmembrane</keyword>
<evidence type="ECO:0000256" key="2">
    <source>
        <dbReference type="ARBA" id="ARBA00022729"/>
    </source>
</evidence>
<feature type="chain" id="PRO_5044335716" description="Ig-like domain-containing protein" evidence="9">
    <location>
        <begin position="33"/>
        <end position="332"/>
    </location>
</feature>
<evidence type="ECO:0000256" key="4">
    <source>
        <dbReference type="ARBA" id="ARBA00023157"/>
    </source>
</evidence>
<comment type="subcellular location">
    <subcellularLocation>
        <location evidence="1">Membrane</location>
    </subcellularLocation>
</comment>
<evidence type="ECO:0000256" key="9">
    <source>
        <dbReference type="SAM" id="SignalP"/>
    </source>
</evidence>
<feature type="region of interest" description="Disordered" evidence="7">
    <location>
        <begin position="299"/>
        <end position="332"/>
    </location>
</feature>
<reference evidence="11" key="1">
    <citation type="submission" date="2025-08" db="UniProtKB">
        <authorList>
            <consortium name="Ensembl"/>
        </authorList>
    </citation>
    <scope>IDENTIFICATION</scope>
</reference>
<dbReference type="PANTHER" id="PTHR24100">
    <property type="entry name" value="BUTYROPHILIN"/>
    <property type="match status" value="1"/>
</dbReference>
<dbReference type="GO" id="GO:0001817">
    <property type="term" value="P:regulation of cytokine production"/>
    <property type="evidence" value="ECO:0007669"/>
    <property type="project" value="TreeGrafter"/>
</dbReference>
<dbReference type="Proteomes" id="UP000694402">
    <property type="component" value="Unassembled WGS sequence"/>
</dbReference>
<dbReference type="InterPro" id="IPR007110">
    <property type="entry name" value="Ig-like_dom"/>
</dbReference>
<dbReference type="GO" id="GO:1903037">
    <property type="term" value="P:regulation of leukocyte cell-cell adhesion"/>
    <property type="evidence" value="ECO:0007669"/>
    <property type="project" value="UniProtKB-ARBA"/>
</dbReference>
<evidence type="ECO:0000256" key="1">
    <source>
        <dbReference type="ARBA" id="ARBA00004370"/>
    </source>
</evidence>
<sequence>MVKSILQRPIKRFEMSGWFFILFIAALRDIDAFEVQAPQPRVVAVYNQPAVLGCVFPPSLDLGSPLEEDLVVTWQRVEDSRVVHSFYYGTDQLARQSGEYHNRTGLFHSQLPGGNASLRLESVGPGDQGRYLCSVNNMKGTGKAEVQLKYAAFYTEPHLTVQARHSYTTFLYETEGYPEPEVRWLDPHGHNLTHNISVTQSSKAPGLLLSLRTQLVMQAGGAVNYTFSLRNQLLDQVMERSLSYESSSRNYDDCPRDRSTLLMLFIPAGGLVIFFIFLYFRHKRTWKATSKSENMTEITGRKRTCDKNTSPLEAGTSNCESDVSPPSPVHEV</sequence>
<evidence type="ECO:0000256" key="5">
    <source>
        <dbReference type="ARBA" id="ARBA00023180"/>
    </source>
</evidence>
<dbReference type="GO" id="GO:0050852">
    <property type="term" value="P:T cell receptor signaling pathway"/>
    <property type="evidence" value="ECO:0007669"/>
    <property type="project" value="TreeGrafter"/>
</dbReference>
<protein>
    <recommendedName>
        <fullName evidence="10">Ig-like domain-containing protein</fullName>
    </recommendedName>
</protein>
<dbReference type="PANTHER" id="PTHR24100:SF145">
    <property type="entry name" value="CD276 ANTIGEN"/>
    <property type="match status" value="1"/>
</dbReference>
<keyword evidence="3 8" id="KW-0472">Membrane</keyword>
<keyword evidence="4" id="KW-1015">Disulfide bond</keyword>
<dbReference type="RefSeq" id="XP_042166503.1">
    <property type="nucleotide sequence ID" value="XM_042310569.1"/>
</dbReference>
<keyword evidence="8" id="KW-1133">Transmembrane helix</keyword>
<dbReference type="GO" id="GO:0005102">
    <property type="term" value="F:signaling receptor binding"/>
    <property type="evidence" value="ECO:0007669"/>
    <property type="project" value="TreeGrafter"/>
</dbReference>
<organism evidence="11 12">
    <name type="scientific">Oncorhynchus tshawytscha</name>
    <name type="common">Chinook salmon</name>
    <name type="synonym">Salmo tshawytscha</name>
    <dbReference type="NCBI Taxonomy" id="74940"/>
    <lineage>
        <taxon>Eukaryota</taxon>
        <taxon>Metazoa</taxon>
        <taxon>Chordata</taxon>
        <taxon>Craniata</taxon>
        <taxon>Vertebrata</taxon>
        <taxon>Euteleostomi</taxon>
        <taxon>Actinopterygii</taxon>
        <taxon>Neopterygii</taxon>
        <taxon>Teleostei</taxon>
        <taxon>Protacanthopterygii</taxon>
        <taxon>Salmoniformes</taxon>
        <taxon>Salmonidae</taxon>
        <taxon>Salmoninae</taxon>
        <taxon>Oncorhynchus</taxon>
    </lineage>
</organism>
<feature type="compositionally biased region" description="Polar residues" evidence="7">
    <location>
        <begin position="307"/>
        <end position="321"/>
    </location>
</feature>
<feature type="transmembrane region" description="Helical" evidence="8">
    <location>
        <begin position="261"/>
        <end position="280"/>
    </location>
</feature>
<dbReference type="InterPro" id="IPR003599">
    <property type="entry name" value="Ig_sub"/>
</dbReference>
<feature type="domain" description="Ig-like" evidence="10">
    <location>
        <begin position="47"/>
        <end position="149"/>
    </location>
</feature>
<dbReference type="FunFam" id="2.60.40.10:FF:000142">
    <property type="entry name" value="V-set domain-containing T-cell activation inhibitor 1"/>
    <property type="match status" value="1"/>
</dbReference>
<dbReference type="PROSITE" id="PS50835">
    <property type="entry name" value="IG_LIKE"/>
    <property type="match status" value="1"/>
</dbReference>
<dbReference type="AlphaFoldDB" id="A0A8C8G9L8"/>
<keyword evidence="2 9" id="KW-0732">Signal</keyword>
<dbReference type="GeneTree" id="ENSGT00940000154641"/>
<gene>
    <name evidence="11" type="primary">LOC112229190</name>
</gene>
<evidence type="ECO:0000313" key="11">
    <source>
        <dbReference type="Ensembl" id="ENSOTSP00005045134.2"/>
    </source>
</evidence>
<feature type="signal peptide" evidence="9">
    <location>
        <begin position="1"/>
        <end position="32"/>
    </location>
</feature>
<dbReference type="KEGG" id="otw:112229190"/>
<dbReference type="GeneID" id="112229190"/>
<dbReference type="GO" id="GO:0009897">
    <property type="term" value="C:external side of plasma membrane"/>
    <property type="evidence" value="ECO:0007669"/>
    <property type="project" value="TreeGrafter"/>
</dbReference>
<evidence type="ECO:0000313" key="12">
    <source>
        <dbReference type="Proteomes" id="UP000694402"/>
    </source>
</evidence>
<keyword evidence="12" id="KW-1185">Reference proteome</keyword>
<evidence type="ECO:0000256" key="3">
    <source>
        <dbReference type="ARBA" id="ARBA00023136"/>
    </source>
</evidence>
<keyword evidence="6" id="KW-0393">Immunoglobulin domain</keyword>